<sequence>MVRTYTFAAMVAVTYVALNEADSLFGWMARRQESKIEGIKLEREAAKLRRQLMQELEEKASST</sequence>
<proteinExistence type="predicted"/>
<dbReference type="Proteomes" id="UP001497512">
    <property type="component" value="Chromosome 3"/>
</dbReference>
<feature type="coiled-coil region" evidence="1">
    <location>
        <begin position="29"/>
        <end position="58"/>
    </location>
</feature>
<organism evidence="2 3">
    <name type="scientific">Sphagnum troendelagicum</name>
    <dbReference type="NCBI Taxonomy" id="128251"/>
    <lineage>
        <taxon>Eukaryota</taxon>
        <taxon>Viridiplantae</taxon>
        <taxon>Streptophyta</taxon>
        <taxon>Embryophyta</taxon>
        <taxon>Bryophyta</taxon>
        <taxon>Sphagnophytina</taxon>
        <taxon>Sphagnopsida</taxon>
        <taxon>Sphagnales</taxon>
        <taxon>Sphagnaceae</taxon>
        <taxon>Sphagnum</taxon>
    </lineage>
</organism>
<name>A0ABP0UHV9_9BRYO</name>
<keyword evidence="1" id="KW-0175">Coiled coil</keyword>
<evidence type="ECO:0000313" key="2">
    <source>
        <dbReference type="EMBL" id="CAK9219588.1"/>
    </source>
</evidence>
<gene>
    <name evidence="2" type="ORF">CSSPTR1EN2_LOCUS14657</name>
</gene>
<accession>A0ABP0UHV9</accession>
<dbReference type="EMBL" id="OZ019895">
    <property type="protein sequence ID" value="CAK9219588.1"/>
    <property type="molecule type" value="Genomic_DNA"/>
</dbReference>
<reference evidence="2" key="1">
    <citation type="submission" date="2024-02" db="EMBL/GenBank/DDBJ databases">
        <authorList>
            <consortium name="ELIXIR-Norway"/>
            <consortium name="Elixir Norway"/>
        </authorList>
    </citation>
    <scope>NUCLEOTIDE SEQUENCE</scope>
</reference>
<evidence type="ECO:0000256" key="1">
    <source>
        <dbReference type="SAM" id="Coils"/>
    </source>
</evidence>
<keyword evidence="3" id="KW-1185">Reference proteome</keyword>
<protein>
    <submittedName>
        <fullName evidence="2">Uncharacterized protein</fullName>
    </submittedName>
</protein>
<evidence type="ECO:0000313" key="3">
    <source>
        <dbReference type="Proteomes" id="UP001497512"/>
    </source>
</evidence>